<reference evidence="2" key="1">
    <citation type="submission" date="2014-11" db="EMBL/GenBank/DDBJ databases">
        <title>Molecular phylogeny of cliff fern family Woodsiaceae with morphological implications.</title>
        <authorList>
            <person name="Shao Y.-Z."/>
            <person name="Wei R."/>
            <person name="Zhang X.-C."/>
        </authorList>
    </citation>
    <scope>NUCLEOTIDE SEQUENCE</scope>
</reference>
<sequence length="354" mass="38579">MSGFPVSGGESGGRGRGFGRMPGGSMFVELRPMSTETERSVKVYNFKNVLEGQGQYLVTYTSFAQLESMHRALKGQGKVIQTFQPERLYENVARRWFPTACKQEQSDLFYPEFGDVFKGHPKGVELLNIFMIWAYHPMRGAFRPFNKKNPTYNSNPGGYKKACVNDTERAKSVLRAGLQGLHTILEECKYEEVKVKAVLESAVKACREGRWSDRGRIDGDRGEESKRMGGDGKWNPTGAFFGPTEDGGVLWGSAAEAAGEEYRARPQSGDAEFPLRGDGWQGGHRHCVLSAGMEKGLTAGHGDAGRPVVIQGDDSPLTPKKVLTGGGSVQLPSFGISTGQEGTGGKKRASSPKQ</sequence>
<evidence type="ECO:0000256" key="1">
    <source>
        <dbReference type="SAM" id="MobiDB-lite"/>
    </source>
</evidence>
<feature type="region of interest" description="Disordered" evidence="1">
    <location>
        <begin position="1"/>
        <end position="20"/>
    </location>
</feature>
<dbReference type="EMBL" id="CDMZ01000061">
    <property type="protein sequence ID" value="CUC09002.1"/>
    <property type="molecule type" value="Genomic_DNA"/>
</dbReference>
<feature type="compositionally biased region" description="Gly residues" evidence="1">
    <location>
        <begin position="9"/>
        <end position="20"/>
    </location>
</feature>
<gene>
    <name evidence="2" type="ORF">Cvel_14699.t1.CR1</name>
</gene>
<accession>A0A0K6S5U0</accession>
<feature type="region of interest" description="Disordered" evidence="1">
    <location>
        <begin position="217"/>
        <end position="236"/>
    </location>
</feature>
<dbReference type="AlphaFoldDB" id="A0A0K6S5U0"/>
<feature type="compositionally biased region" description="Basic residues" evidence="1">
    <location>
        <begin position="345"/>
        <end position="354"/>
    </location>
</feature>
<feature type="region of interest" description="Disordered" evidence="1">
    <location>
        <begin position="298"/>
        <end position="354"/>
    </location>
</feature>
<name>A0A0K6S5U0_9ALVE</name>
<protein>
    <submittedName>
        <fullName evidence="2">Uncharacterized protein</fullName>
    </submittedName>
</protein>
<proteinExistence type="predicted"/>
<evidence type="ECO:0000313" key="2">
    <source>
        <dbReference type="EMBL" id="CUC09002.1"/>
    </source>
</evidence>
<feature type="compositionally biased region" description="Basic and acidic residues" evidence="1">
    <location>
        <begin position="217"/>
        <end position="230"/>
    </location>
</feature>
<dbReference type="VEuPathDB" id="CryptoDB:Cvel_14699"/>
<organism evidence="2">
    <name type="scientific">Chromera velia CCMP2878</name>
    <dbReference type="NCBI Taxonomy" id="1169474"/>
    <lineage>
        <taxon>Eukaryota</taxon>
        <taxon>Sar</taxon>
        <taxon>Alveolata</taxon>
        <taxon>Colpodellida</taxon>
        <taxon>Chromeraceae</taxon>
        <taxon>Chromera</taxon>
    </lineage>
</organism>
<dbReference type="PhylomeDB" id="A0A0K6S5U0"/>